<reference evidence="1" key="1">
    <citation type="submission" date="2009-10" db="EMBL/GenBank/DDBJ databases">
        <title>Diversity of trophic interactions inside an arsenic-rich microbial ecosystem.</title>
        <authorList>
            <person name="Bertin P.N."/>
            <person name="Heinrich-Salmeron A."/>
            <person name="Pelletier E."/>
            <person name="Goulhen-Chollet F."/>
            <person name="Arsene-Ploetze F."/>
            <person name="Gallien S."/>
            <person name="Calteau A."/>
            <person name="Vallenet D."/>
            <person name="Casiot C."/>
            <person name="Chane-Woon-Ming B."/>
            <person name="Giloteaux L."/>
            <person name="Barakat M."/>
            <person name="Bonnefoy V."/>
            <person name="Bruneel O."/>
            <person name="Chandler M."/>
            <person name="Cleiss J."/>
            <person name="Duran R."/>
            <person name="Elbaz-Poulichet F."/>
            <person name="Fonknechten N."/>
            <person name="Lauga B."/>
            <person name="Mornico D."/>
            <person name="Ortet P."/>
            <person name="Schaeffer C."/>
            <person name="Siguier P."/>
            <person name="Alexander Thil Smith A."/>
            <person name="Van Dorsselaer A."/>
            <person name="Weissenbach J."/>
            <person name="Medigue C."/>
            <person name="Le Paslier D."/>
        </authorList>
    </citation>
    <scope>NUCLEOTIDE SEQUENCE</scope>
</reference>
<dbReference type="EMBL" id="CABR01000136">
    <property type="protein sequence ID" value="CBI11344.1"/>
    <property type="molecule type" value="Genomic_DNA"/>
</dbReference>
<accession>E6QVS1</accession>
<sequence length="102" mass="11106">MSAPILGLLNSIKNRTIRLVCQTSLTVSATVSGQARSDPVFCVPGSALNDWVFYLAFRKAVDDHGDNLEDHKPKDGQPGHNHWAFLMVHHAPANKVGNSVDT</sequence>
<protein>
    <submittedName>
        <fullName evidence="1">Uncharacterized protein</fullName>
    </submittedName>
</protein>
<organism evidence="1">
    <name type="scientific">mine drainage metagenome</name>
    <dbReference type="NCBI Taxonomy" id="410659"/>
    <lineage>
        <taxon>unclassified sequences</taxon>
        <taxon>metagenomes</taxon>
        <taxon>ecological metagenomes</taxon>
    </lineage>
</organism>
<gene>
    <name evidence="1" type="ORF">CARN7_2166</name>
</gene>
<name>E6QVS1_9ZZZZ</name>
<evidence type="ECO:0000313" key="1">
    <source>
        <dbReference type="EMBL" id="CBI11344.1"/>
    </source>
</evidence>
<comment type="caution">
    <text evidence="1">The sequence shown here is derived from an EMBL/GenBank/DDBJ whole genome shotgun (WGS) entry which is preliminary data.</text>
</comment>
<dbReference type="AlphaFoldDB" id="E6QVS1"/>
<proteinExistence type="predicted"/>